<accession>A0A7J6AHX2</accession>
<evidence type="ECO:0008006" key="4">
    <source>
        <dbReference type="Google" id="ProtNLM"/>
    </source>
</evidence>
<name>A0A7J6AHX2_AMEME</name>
<comment type="caution">
    <text evidence="2">The sequence shown here is derived from an EMBL/GenBank/DDBJ whole genome shotgun (WGS) entry which is preliminary data.</text>
</comment>
<feature type="signal peptide" evidence="1">
    <location>
        <begin position="1"/>
        <end position="32"/>
    </location>
</feature>
<dbReference type="Proteomes" id="UP000593565">
    <property type="component" value="Unassembled WGS sequence"/>
</dbReference>
<keyword evidence="3" id="KW-1185">Reference proteome</keyword>
<dbReference type="AlphaFoldDB" id="A0A7J6AHX2"/>
<proteinExistence type="predicted"/>
<dbReference type="EMBL" id="JAAGNN010000013">
    <property type="protein sequence ID" value="KAF4081647.1"/>
    <property type="molecule type" value="Genomic_DNA"/>
</dbReference>
<gene>
    <name evidence="2" type="ORF">AMELA_G00163480</name>
</gene>
<sequence length="163" mass="17781">MICDTHSSVFLHNMDGALKVLLLAALILLVSSQTSNNYRSLPGVVTKHVDKALKKANEDFGAGHHVAFDSLIGTPVTRESTLNINVLLKVTTCKKASKDAYEHRDDCNDRKEKTPFIDCLVCKTKDGNELIDCARKIDVSSRTGIRGKCIVHLTGGSTILTIT</sequence>
<keyword evidence="1" id="KW-0732">Signal</keyword>
<reference evidence="2 3" key="1">
    <citation type="submission" date="2020-02" db="EMBL/GenBank/DDBJ databases">
        <title>A chromosome-scale genome assembly of the black bullhead catfish (Ameiurus melas).</title>
        <authorList>
            <person name="Wen M."/>
            <person name="Zham M."/>
            <person name="Cabau C."/>
            <person name="Klopp C."/>
            <person name="Donnadieu C."/>
            <person name="Roques C."/>
            <person name="Bouchez O."/>
            <person name="Lampietro C."/>
            <person name="Jouanno E."/>
            <person name="Herpin A."/>
            <person name="Louis A."/>
            <person name="Berthelot C."/>
            <person name="Parey E."/>
            <person name="Roest-Crollius H."/>
            <person name="Braasch I."/>
            <person name="Postlethwait J."/>
            <person name="Robinson-Rechavi M."/>
            <person name="Echchiki A."/>
            <person name="Begum T."/>
            <person name="Montfort J."/>
            <person name="Schartl M."/>
            <person name="Bobe J."/>
            <person name="Guiguen Y."/>
        </authorList>
    </citation>
    <scope>NUCLEOTIDE SEQUENCE [LARGE SCALE GENOMIC DNA]</scope>
    <source>
        <strain evidence="2">M_S1</strain>
        <tissue evidence="2">Blood</tissue>
    </source>
</reference>
<protein>
    <recommendedName>
        <fullName evidence="4">Cystatin-like protein</fullName>
    </recommendedName>
</protein>
<feature type="chain" id="PRO_5029518701" description="Cystatin-like protein" evidence="1">
    <location>
        <begin position="33"/>
        <end position="163"/>
    </location>
</feature>
<evidence type="ECO:0000256" key="1">
    <source>
        <dbReference type="SAM" id="SignalP"/>
    </source>
</evidence>
<evidence type="ECO:0000313" key="3">
    <source>
        <dbReference type="Proteomes" id="UP000593565"/>
    </source>
</evidence>
<evidence type="ECO:0000313" key="2">
    <source>
        <dbReference type="EMBL" id="KAF4081647.1"/>
    </source>
</evidence>
<organism evidence="2 3">
    <name type="scientific">Ameiurus melas</name>
    <name type="common">Black bullhead</name>
    <name type="synonym">Silurus melas</name>
    <dbReference type="NCBI Taxonomy" id="219545"/>
    <lineage>
        <taxon>Eukaryota</taxon>
        <taxon>Metazoa</taxon>
        <taxon>Chordata</taxon>
        <taxon>Craniata</taxon>
        <taxon>Vertebrata</taxon>
        <taxon>Euteleostomi</taxon>
        <taxon>Actinopterygii</taxon>
        <taxon>Neopterygii</taxon>
        <taxon>Teleostei</taxon>
        <taxon>Ostariophysi</taxon>
        <taxon>Siluriformes</taxon>
        <taxon>Ictaluridae</taxon>
        <taxon>Ameiurus</taxon>
    </lineage>
</organism>